<comment type="caution">
    <text evidence="2">The sequence shown here is derived from an EMBL/GenBank/DDBJ whole genome shotgun (WGS) entry which is preliminary data.</text>
</comment>
<organism evidence="2 3">
    <name type="scientific">Chelatococcus caeni</name>
    <dbReference type="NCBI Taxonomy" id="1348468"/>
    <lineage>
        <taxon>Bacteria</taxon>
        <taxon>Pseudomonadati</taxon>
        <taxon>Pseudomonadota</taxon>
        <taxon>Alphaproteobacteria</taxon>
        <taxon>Hyphomicrobiales</taxon>
        <taxon>Chelatococcaceae</taxon>
        <taxon>Chelatococcus</taxon>
    </lineage>
</organism>
<gene>
    <name evidence="2" type="ORF">GGR16_003959</name>
</gene>
<dbReference type="EMBL" id="JACIEN010000005">
    <property type="protein sequence ID" value="MBB4018912.1"/>
    <property type="molecule type" value="Genomic_DNA"/>
</dbReference>
<dbReference type="Pfam" id="PF01636">
    <property type="entry name" value="APH"/>
    <property type="match status" value="1"/>
</dbReference>
<dbReference type="InterPro" id="IPR002575">
    <property type="entry name" value="Aminoglycoside_PTrfase"/>
</dbReference>
<dbReference type="SUPFAM" id="SSF56112">
    <property type="entry name" value="Protein kinase-like (PK-like)"/>
    <property type="match status" value="1"/>
</dbReference>
<evidence type="ECO:0000259" key="1">
    <source>
        <dbReference type="Pfam" id="PF01636"/>
    </source>
</evidence>
<proteinExistence type="predicted"/>
<evidence type="ECO:0000313" key="2">
    <source>
        <dbReference type="EMBL" id="MBB4018912.1"/>
    </source>
</evidence>
<dbReference type="AlphaFoldDB" id="A0A840C4G0"/>
<name>A0A840C4G0_9HYPH</name>
<keyword evidence="3" id="KW-1185">Reference proteome</keyword>
<feature type="domain" description="Aminoglycoside phosphotransferase" evidence="1">
    <location>
        <begin position="94"/>
        <end position="254"/>
    </location>
</feature>
<sequence>MEFALDTIRTVAGELPAEAAVECRRFPGGLESSRVGEVTVRFCDRHGRPRLLRTVLKELDGWMVREASIYRNLATKYARELSPQLLGVMHPEPGKVFLCIEAIRRAKAWPWQDVELAGDLLRWLARFHLEAKQAHIAVPCWDFEARLEEMAYLTQAAVAGCRKDPDLQPLARSLPAIRRLILQQKRLREQLCGEAPFGEGPIHGDVHSGNVLIRHRQSRLSPILLDWGRARVGSPIEDISSWLQSLGCYEWEAKRRHDKLLCDYLSEIGQERKITSSLRAAYWVAGARNALAGALLHFICAVKDEKRNKRERAEAFRAAQNWTRVILRADAYSRA</sequence>
<reference evidence="2 3" key="1">
    <citation type="submission" date="2020-08" db="EMBL/GenBank/DDBJ databases">
        <title>Genomic Encyclopedia of Type Strains, Phase IV (KMG-IV): sequencing the most valuable type-strain genomes for metagenomic binning, comparative biology and taxonomic classification.</title>
        <authorList>
            <person name="Goeker M."/>
        </authorList>
    </citation>
    <scope>NUCLEOTIDE SEQUENCE [LARGE SCALE GENOMIC DNA]</scope>
    <source>
        <strain evidence="2 3">DSM 103737</strain>
    </source>
</reference>
<evidence type="ECO:0000313" key="3">
    <source>
        <dbReference type="Proteomes" id="UP000577362"/>
    </source>
</evidence>
<protein>
    <recommendedName>
        <fullName evidence="1">Aminoglycoside phosphotransferase domain-containing protein</fullName>
    </recommendedName>
</protein>
<dbReference type="Gene3D" id="3.90.1200.10">
    <property type="match status" value="1"/>
</dbReference>
<accession>A0A840C4G0</accession>
<dbReference type="Proteomes" id="UP000577362">
    <property type="component" value="Unassembled WGS sequence"/>
</dbReference>
<dbReference type="InterPro" id="IPR011009">
    <property type="entry name" value="Kinase-like_dom_sf"/>
</dbReference>